<feature type="compositionally biased region" description="Basic residues" evidence="2">
    <location>
        <begin position="309"/>
        <end position="337"/>
    </location>
</feature>
<dbReference type="GeneID" id="120273511"/>
<feature type="compositionally biased region" description="Low complexity" evidence="2">
    <location>
        <begin position="426"/>
        <end position="438"/>
    </location>
</feature>
<evidence type="ECO:0000256" key="1">
    <source>
        <dbReference type="ARBA" id="ARBA00022664"/>
    </source>
</evidence>
<reference evidence="5" key="1">
    <citation type="submission" date="2025-08" db="UniProtKB">
        <authorList>
            <consortium name="RefSeq"/>
        </authorList>
    </citation>
    <scope>IDENTIFICATION</scope>
</reference>
<protein>
    <submittedName>
        <fullName evidence="5">Serine/arginine repetitive matrix protein 1 isoform X1</fullName>
    </submittedName>
</protein>
<feature type="compositionally biased region" description="Basic and acidic residues" evidence="2">
    <location>
        <begin position="812"/>
        <end position="832"/>
    </location>
</feature>
<organism evidence="4 5">
    <name type="scientific">Dioscorea cayennensis subsp. rotundata</name>
    <name type="common">White Guinea yam</name>
    <name type="synonym">Dioscorea rotundata</name>
    <dbReference type="NCBI Taxonomy" id="55577"/>
    <lineage>
        <taxon>Eukaryota</taxon>
        <taxon>Viridiplantae</taxon>
        <taxon>Streptophyta</taxon>
        <taxon>Embryophyta</taxon>
        <taxon>Tracheophyta</taxon>
        <taxon>Spermatophyta</taxon>
        <taxon>Magnoliopsida</taxon>
        <taxon>Liliopsida</taxon>
        <taxon>Dioscoreales</taxon>
        <taxon>Dioscoreaceae</taxon>
        <taxon>Dioscorea</taxon>
    </lineage>
</organism>
<dbReference type="AlphaFoldDB" id="A0AB40CCE1"/>
<feature type="compositionally biased region" description="Basic residues" evidence="2">
    <location>
        <begin position="725"/>
        <end position="738"/>
    </location>
</feature>
<keyword evidence="4" id="KW-1185">Reference proteome</keyword>
<feature type="compositionally biased region" description="Basic and acidic residues" evidence="2">
    <location>
        <begin position="690"/>
        <end position="704"/>
    </location>
</feature>
<dbReference type="InterPro" id="IPR002483">
    <property type="entry name" value="PWI_dom"/>
</dbReference>
<feature type="compositionally biased region" description="Basic residues" evidence="2">
    <location>
        <begin position="780"/>
        <end position="792"/>
    </location>
</feature>
<feature type="compositionally biased region" description="Polar residues" evidence="2">
    <location>
        <begin position="796"/>
        <end position="811"/>
    </location>
</feature>
<feature type="compositionally biased region" description="Basic residues" evidence="2">
    <location>
        <begin position="353"/>
        <end position="381"/>
    </location>
</feature>
<dbReference type="GO" id="GO:0006397">
    <property type="term" value="P:mRNA processing"/>
    <property type="evidence" value="ECO:0007669"/>
    <property type="project" value="UniProtKB-KW"/>
</dbReference>
<feature type="compositionally biased region" description="Basic and acidic residues" evidence="2">
    <location>
        <begin position="590"/>
        <end position="624"/>
    </location>
</feature>
<dbReference type="RefSeq" id="XP_039136079.1">
    <property type="nucleotide sequence ID" value="XM_039280145.1"/>
</dbReference>
<sequence length="851" mass="98774">MSGGFFRGTSADQDTRFSDKQAKLLKSQKFASELDHLVDITKVKMDVMRPWIATRTTELLGFEDEVLINFIYGLLDQKLVDGKKIQIQLTGFMEKNTVKFMKELWGLLLSAQENASGVPQQFLDAKEKEMREKKAEADRITQEIQRRKDREVREREVEKKNKMDVEPDVAKHTKPTSDLVAEPLSPRGFSRQPKEVDEKDGRHDHTIRKHTSSPESNDHSLSPLRRARSPARSSSNSYSKSKSYSRNGHKSRSRSRSISYSPTRRYKSPKRRSISPDVLHKSTRGRPISPHHRSSPPKTRSPTRWRSPYTRRRSNSRSRRRSPSPIRRRSPYLRRRSPPSFYRRSPIQDRSSPPRRRSRTPRRSPRKRSPPITRRRSRSPLRRTSPLHKSPSTRQRSPTPSRRRSPQRRPPLSRRRSPTSRRSPQRRSPFARPRSPTPSRRRSPQRRSPLTRRRSATPARMISPRRMLSSPGRRRSNTPSRRRSPRRRSPVAHSPSRTPSPRRGSPYSRIKKSVSSASGKSSSPSRSPPSRSPKQKMLTVPSPRKVKVDPQTLIRQRYRSHSSDGGQSPAGRIGRGSNGDHIHHSTGVEQFRDYYVSERSHSLSESPVKQRREQMTNPKSKEISKDEDEISDCRENIPDETYSRNKTTKHDPAARMKKLGQSDAGHYDKKVGHVSPTSEEREYGPGTNLKETHSPDFNANKKIDSNNLLDTIDSRSEDSDDGHRKLEKQRHKKSHGRKRECDDDDDDSGRDERKEAKRKRKDEKRQRKEEKRQRREERRQKKLERRSAKLRVKSMINVTPPSGYEENQVSYTKRDSHSSDAEGTESEQKRLEIELRNKALESLKAKKATSH</sequence>
<feature type="compositionally biased region" description="Low complexity" evidence="2">
    <location>
        <begin position="491"/>
        <end position="525"/>
    </location>
</feature>
<feature type="compositionally biased region" description="Basic and acidic residues" evidence="2">
    <location>
        <begin position="712"/>
        <end position="724"/>
    </location>
</feature>
<feature type="compositionally biased region" description="Basic and acidic residues" evidence="2">
    <location>
        <begin position="631"/>
        <end position="654"/>
    </location>
</feature>
<dbReference type="Gene3D" id="1.20.1390.10">
    <property type="entry name" value="PWI domain"/>
    <property type="match status" value="1"/>
</dbReference>
<evidence type="ECO:0000313" key="5">
    <source>
        <dbReference type="RefSeq" id="XP_039136079.1"/>
    </source>
</evidence>
<dbReference type="GO" id="GO:0005681">
    <property type="term" value="C:spliceosomal complex"/>
    <property type="evidence" value="ECO:0007669"/>
    <property type="project" value="TreeGrafter"/>
</dbReference>
<dbReference type="PROSITE" id="PS51025">
    <property type="entry name" value="PWI"/>
    <property type="match status" value="1"/>
</dbReference>
<feature type="compositionally biased region" description="Basic residues" evidence="2">
    <location>
        <begin position="439"/>
        <end position="455"/>
    </location>
</feature>
<evidence type="ECO:0000256" key="2">
    <source>
        <dbReference type="SAM" id="MobiDB-lite"/>
    </source>
</evidence>
<dbReference type="SMART" id="SM00311">
    <property type="entry name" value="PWI"/>
    <property type="match status" value="1"/>
</dbReference>
<feature type="compositionally biased region" description="Basic residues" evidence="2">
    <location>
        <begin position="472"/>
        <end position="490"/>
    </location>
</feature>
<keyword evidence="1" id="KW-0507">mRNA processing</keyword>
<feature type="compositionally biased region" description="Low complexity" evidence="2">
    <location>
        <begin position="220"/>
        <end position="246"/>
    </location>
</feature>
<proteinExistence type="predicted"/>
<feature type="compositionally biased region" description="Basic and acidic residues" evidence="2">
    <location>
        <begin position="126"/>
        <end position="171"/>
    </location>
</feature>
<dbReference type="GO" id="GO:0048024">
    <property type="term" value="P:regulation of mRNA splicing, via spliceosome"/>
    <property type="evidence" value="ECO:0007669"/>
    <property type="project" value="TreeGrafter"/>
</dbReference>
<dbReference type="SUPFAM" id="SSF101233">
    <property type="entry name" value="PWI domain"/>
    <property type="match status" value="1"/>
</dbReference>
<feature type="compositionally biased region" description="Basic and acidic residues" evidence="2">
    <location>
        <begin position="763"/>
        <end position="779"/>
    </location>
</feature>
<feature type="compositionally biased region" description="Basic residues" evidence="2">
    <location>
        <begin position="401"/>
        <end position="425"/>
    </location>
</feature>
<feature type="domain" description="PWI" evidence="3">
    <location>
        <begin position="27"/>
        <end position="125"/>
    </location>
</feature>
<dbReference type="GO" id="GO:0003723">
    <property type="term" value="F:RNA binding"/>
    <property type="evidence" value="ECO:0007669"/>
    <property type="project" value="TreeGrafter"/>
</dbReference>
<evidence type="ECO:0000313" key="4">
    <source>
        <dbReference type="Proteomes" id="UP001515500"/>
    </source>
</evidence>
<dbReference type="Pfam" id="PF01480">
    <property type="entry name" value="PWI"/>
    <property type="match status" value="1"/>
</dbReference>
<gene>
    <name evidence="5" type="primary">LOC120273511</name>
</gene>
<feature type="compositionally biased region" description="Basic residues" evidence="2">
    <location>
        <begin position="264"/>
        <end position="273"/>
    </location>
</feature>
<dbReference type="Proteomes" id="UP001515500">
    <property type="component" value="Chromosome 12"/>
</dbReference>
<name>A0AB40CCE1_DIOCR</name>
<dbReference type="PANTHER" id="PTHR23148:SF0">
    <property type="entry name" value="SERINE_ARGININE REPETITIVE MATRIX PROTEIN 1"/>
    <property type="match status" value="1"/>
</dbReference>
<feature type="compositionally biased region" description="Basic and acidic residues" evidence="2">
    <location>
        <begin position="192"/>
        <end position="204"/>
    </location>
</feature>
<evidence type="ECO:0000259" key="3">
    <source>
        <dbReference type="PROSITE" id="PS51025"/>
    </source>
</evidence>
<feature type="region of interest" description="Disordered" evidence="2">
    <location>
        <begin position="126"/>
        <end position="832"/>
    </location>
</feature>
<accession>A0AB40CCE1</accession>
<dbReference type="InterPro" id="IPR036483">
    <property type="entry name" value="PWI_dom_sf"/>
</dbReference>
<dbReference type="PANTHER" id="PTHR23148">
    <property type="entry name" value="SERINE/ARGININE REGULATED NUCLEAR MATRIX PROTEIN"/>
    <property type="match status" value="1"/>
</dbReference>
<dbReference type="InterPro" id="IPR052225">
    <property type="entry name" value="Ser/Arg_repetitive_matrix"/>
</dbReference>
<feature type="compositionally biased region" description="Low complexity" evidence="2">
    <location>
        <begin position="338"/>
        <end position="351"/>
    </location>
</feature>
<feature type="compositionally biased region" description="Basic residues" evidence="2">
    <location>
        <begin position="281"/>
        <end position="295"/>
    </location>
</feature>
<feature type="compositionally biased region" description="Low complexity" evidence="2">
    <location>
        <begin position="390"/>
        <end position="400"/>
    </location>
</feature>